<evidence type="ECO:0000313" key="4">
    <source>
        <dbReference type="EMBL" id="KAH6879859.1"/>
    </source>
</evidence>
<dbReference type="AlphaFoldDB" id="A0A9P8VUP4"/>
<evidence type="ECO:0000256" key="3">
    <source>
        <dbReference type="SAM" id="MobiDB-lite"/>
    </source>
</evidence>
<dbReference type="GO" id="GO:0000272">
    <property type="term" value="P:polysaccharide catabolic process"/>
    <property type="evidence" value="ECO:0007669"/>
    <property type="project" value="UniProtKB-KW"/>
</dbReference>
<keyword evidence="2" id="KW-0119">Carbohydrate metabolism</keyword>
<dbReference type="PANTHER" id="PTHR34002">
    <property type="entry name" value="BLR1656 PROTEIN"/>
    <property type="match status" value="1"/>
</dbReference>
<dbReference type="SUPFAM" id="SSF49899">
    <property type="entry name" value="Concanavalin A-like lectins/glucanases"/>
    <property type="match status" value="1"/>
</dbReference>
<gene>
    <name evidence="4" type="ORF">B0T10DRAFT_447261</name>
</gene>
<dbReference type="EMBL" id="JAGPYM010000028">
    <property type="protein sequence ID" value="KAH6879859.1"/>
    <property type="molecule type" value="Genomic_DNA"/>
</dbReference>
<feature type="region of interest" description="Disordered" evidence="3">
    <location>
        <begin position="1"/>
        <end position="26"/>
    </location>
</feature>
<sequence length="263" mass="29768">MTGTRNASRCRVAETRRRPPPSLCPRPGPLSLPRFVPSTPYAYYSTRDYSVLNNLWGIDTATSGSQCTYYYGPATGGGIAFGSDWRWVGNENTVKSYIYANRAFNRRRISEINRLPTIVQWSYNVTNTRANVAYDIFTDRDINHDHSSGEYEIMIWLAVYGGVWPITDSGEPVAQVTLAKHTWKLYTGWNTAWNPPMRVYSFLPANGAITSFSGNVMEFFRYLTTAHSFPAATQYMLMYQFDTEAFTGGPANFDVPLFEANVE</sequence>
<dbReference type="Pfam" id="PF01670">
    <property type="entry name" value="Glyco_hydro_12"/>
    <property type="match status" value="1"/>
</dbReference>
<keyword evidence="2" id="KW-0624">Polysaccharide degradation</keyword>
<evidence type="ECO:0000256" key="2">
    <source>
        <dbReference type="RuleBase" id="RU361163"/>
    </source>
</evidence>
<dbReference type="InterPro" id="IPR013319">
    <property type="entry name" value="GH11/12"/>
</dbReference>
<dbReference type="GO" id="GO:0008810">
    <property type="term" value="F:cellulase activity"/>
    <property type="evidence" value="ECO:0007669"/>
    <property type="project" value="InterPro"/>
</dbReference>
<evidence type="ECO:0000313" key="5">
    <source>
        <dbReference type="Proteomes" id="UP000777438"/>
    </source>
</evidence>
<accession>A0A9P8VUP4</accession>
<proteinExistence type="inferred from homology"/>
<reference evidence="4 5" key="1">
    <citation type="journal article" date="2021" name="Nat. Commun.">
        <title>Genetic determinants of endophytism in the Arabidopsis root mycobiome.</title>
        <authorList>
            <person name="Mesny F."/>
            <person name="Miyauchi S."/>
            <person name="Thiergart T."/>
            <person name="Pickel B."/>
            <person name="Atanasova L."/>
            <person name="Karlsson M."/>
            <person name="Huettel B."/>
            <person name="Barry K.W."/>
            <person name="Haridas S."/>
            <person name="Chen C."/>
            <person name="Bauer D."/>
            <person name="Andreopoulos W."/>
            <person name="Pangilinan J."/>
            <person name="LaButti K."/>
            <person name="Riley R."/>
            <person name="Lipzen A."/>
            <person name="Clum A."/>
            <person name="Drula E."/>
            <person name="Henrissat B."/>
            <person name="Kohler A."/>
            <person name="Grigoriev I.V."/>
            <person name="Martin F.M."/>
            <person name="Hacquard S."/>
        </authorList>
    </citation>
    <scope>NUCLEOTIDE SEQUENCE [LARGE SCALE GENOMIC DNA]</scope>
    <source>
        <strain evidence="4 5">MPI-CAGE-CH-0241</strain>
    </source>
</reference>
<comment type="similarity">
    <text evidence="1 2">Belongs to the glycosyl hydrolase 12 (cellulase H) family.</text>
</comment>
<protein>
    <submittedName>
        <fullName evidence="4">Endoglucanase-1, variant</fullName>
    </submittedName>
</protein>
<keyword evidence="2" id="KW-0326">Glycosidase</keyword>
<dbReference type="OrthoDB" id="89349at2759"/>
<name>A0A9P8VUP4_9HYPO</name>
<evidence type="ECO:0000256" key="1">
    <source>
        <dbReference type="ARBA" id="ARBA00005519"/>
    </source>
</evidence>
<dbReference type="InterPro" id="IPR002594">
    <property type="entry name" value="GH12"/>
</dbReference>
<dbReference type="Proteomes" id="UP000777438">
    <property type="component" value="Unassembled WGS sequence"/>
</dbReference>
<dbReference type="PANTHER" id="PTHR34002:SF10">
    <property type="entry name" value="PUTATIVE-RELATED"/>
    <property type="match status" value="1"/>
</dbReference>
<dbReference type="InterPro" id="IPR013320">
    <property type="entry name" value="ConA-like_dom_sf"/>
</dbReference>
<comment type="caution">
    <text evidence="4">The sequence shown here is derived from an EMBL/GenBank/DDBJ whole genome shotgun (WGS) entry which is preliminary data.</text>
</comment>
<keyword evidence="2" id="KW-0378">Hydrolase</keyword>
<keyword evidence="5" id="KW-1185">Reference proteome</keyword>
<organism evidence="4 5">
    <name type="scientific">Thelonectria olida</name>
    <dbReference type="NCBI Taxonomy" id="1576542"/>
    <lineage>
        <taxon>Eukaryota</taxon>
        <taxon>Fungi</taxon>
        <taxon>Dikarya</taxon>
        <taxon>Ascomycota</taxon>
        <taxon>Pezizomycotina</taxon>
        <taxon>Sordariomycetes</taxon>
        <taxon>Hypocreomycetidae</taxon>
        <taxon>Hypocreales</taxon>
        <taxon>Nectriaceae</taxon>
        <taxon>Thelonectria</taxon>
    </lineage>
</organism>
<dbReference type="Gene3D" id="2.60.120.180">
    <property type="match status" value="1"/>
</dbReference>